<comment type="cofactor">
    <cofactor evidence="1 12">
        <name>Zn(2+)</name>
        <dbReference type="ChEBI" id="CHEBI:29105"/>
    </cofactor>
</comment>
<feature type="binding site" evidence="12">
    <location>
        <position position="269"/>
    </location>
    <ligand>
        <name>Zn(2+)</name>
        <dbReference type="ChEBI" id="CHEBI:29105"/>
    </ligand>
</feature>
<dbReference type="Gene3D" id="3.30.230.20">
    <property type="entry name" value="lpxc deacetylase, domain 1"/>
    <property type="match status" value="1"/>
</dbReference>
<sequence>MAKTGQKQDVPADVAGREKIGMRMKSTQQTTLRNRVVVSGGIGVHSGKPVRLVLNPAEAGAGLVFQRTGLANGVSRRIAALHSKVTMTDLCTVIGEDGKNLVATIEHLVAALRGLNVDNCLIEVDGPETPIMDGSAAAFVEAIDSVGLVSLDAPRRYIKILKTVRIEHGRGYSELRPAASGFRLDVEIDFDNPVVGRQRKILDLEPQSFRRDLARARTFGFLSDVEKLTKMGFALGASLENSVGIDGDRILNPEGLRYVDEFVRHKMLDAVGDLALAGAPLIGAYQSYCGGHKMNVAVLDALFADKKAWRFVDAPVPHREGARADLGLAVGPAFMPERN</sequence>
<name>A0A212QJ27_RHOAC</name>
<keyword evidence="6 12" id="KW-0441">Lipid A biosynthesis</keyword>
<dbReference type="GO" id="GO:0046872">
    <property type="term" value="F:metal ion binding"/>
    <property type="evidence" value="ECO:0007669"/>
    <property type="project" value="UniProtKB-KW"/>
</dbReference>
<keyword evidence="10 12" id="KW-0443">Lipid metabolism</keyword>
<evidence type="ECO:0000256" key="10">
    <source>
        <dbReference type="ARBA" id="ARBA00023098"/>
    </source>
</evidence>
<dbReference type="NCBIfam" id="TIGR00325">
    <property type="entry name" value="lpxC"/>
    <property type="match status" value="1"/>
</dbReference>
<evidence type="ECO:0000313" key="14">
    <source>
        <dbReference type="Proteomes" id="UP000198418"/>
    </source>
</evidence>
<evidence type="ECO:0000256" key="4">
    <source>
        <dbReference type="ARBA" id="ARBA00012745"/>
    </source>
</evidence>
<dbReference type="AlphaFoldDB" id="A0A212QJ27"/>
<keyword evidence="9 12" id="KW-0862">Zinc</keyword>
<comment type="function">
    <text evidence="2 12">Catalyzes the hydrolysis of UDP-3-O-myristoyl-N-acetylglucosamine to form UDP-3-O-myristoylglucosamine and acetate, the committed step in lipid A biosynthesis.</text>
</comment>
<evidence type="ECO:0000313" key="13">
    <source>
        <dbReference type="EMBL" id="SNB59393.1"/>
    </source>
</evidence>
<comment type="pathway">
    <text evidence="3 12">Glycolipid biosynthesis; lipid IV(A) biosynthesis; lipid IV(A) from (3R)-3-hydroxytetradecanoyl-[acyl-carrier-protein] and UDP-N-acetyl-alpha-D-glucosamine: step 2/6.</text>
</comment>
<evidence type="ECO:0000256" key="11">
    <source>
        <dbReference type="ARBA" id="ARBA00024535"/>
    </source>
</evidence>
<dbReference type="Proteomes" id="UP000198418">
    <property type="component" value="Unassembled WGS sequence"/>
</dbReference>
<dbReference type="PANTHER" id="PTHR33694:SF1">
    <property type="entry name" value="UDP-3-O-ACYL-N-ACETYLGLUCOSAMINE DEACETYLASE 1, MITOCHONDRIAL-RELATED"/>
    <property type="match status" value="1"/>
</dbReference>
<reference evidence="14" key="1">
    <citation type="submission" date="2017-06" db="EMBL/GenBank/DDBJ databases">
        <authorList>
            <person name="Varghese N."/>
            <person name="Submissions S."/>
        </authorList>
    </citation>
    <scope>NUCLEOTIDE SEQUENCE [LARGE SCALE GENOMIC DNA]</scope>
    <source>
        <strain evidence="14">DSM 137</strain>
    </source>
</reference>
<dbReference type="PANTHER" id="PTHR33694">
    <property type="entry name" value="UDP-3-O-ACYL-N-ACETYLGLUCOSAMINE DEACETYLASE 1, MITOCHONDRIAL-RELATED"/>
    <property type="match status" value="1"/>
</dbReference>
<dbReference type="GO" id="GO:0016020">
    <property type="term" value="C:membrane"/>
    <property type="evidence" value="ECO:0007669"/>
    <property type="project" value="GOC"/>
</dbReference>
<evidence type="ECO:0000256" key="7">
    <source>
        <dbReference type="ARBA" id="ARBA00022723"/>
    </source>
</evidence>
<feature type="binding site" evidence="12">
    <location>
        <position position="265"/>
    </location>
    <ligand>
        <name>Zn(2+)</name>
        <dbReference type="ChEBI" id="CHEBI:29105"/>
    </ligand>
</feature>
<dbReference type="UniPathway" id="UPA00359">
    <property type="reaction ID" value="UER00478"/>
</dbReference>
<comment type="similarity">
    <text evidence="12">Belongs to the LpxC family.</text>
</comment>
<keyword evidence="8 12" id="KW-0378">Hydrolase</keyword>
<accession>A0A212QJ27</accession>
<dbReference type="InterPro" id="IPR020568">
    <property type="entry name" value="Ribosomal_Su5_D2-typ_SF"/>
</dbReference>
<evidence type="ECO:0000256" key="1">
    <source>
        <dbReference type="ARBA" id="ARBA00001947"/>
    </source>
</evidence>
<dbReference type="EMBL" id="FYDG01000001">
    <property type="protein sequence ID" value="SNB59393.1"/>
    <property type="molecule type" value="Genomic_DNA"/>
</dbReference>
<organism evidence="13 14">
    <name type="scientific">Rhodoblastus acidophilus</name>
    <name type="common">Rhodopseudomonas acidophila</name>
    <dbReference type="NCBI Taxonomy" id="1074"/>
    <lineage>
        <taxon>Bacteria</taxon>
        <taxon>Pseudomonadati</taxon>
        <taxon>Pseudomonadota</taxon>
        <taxon>Alphaproteobacteria</taxon>
        <taxon>Hyphomicrobiales</taxon>
        <taxon>Rhodoblastaceae</taxon>
        <taxon>Rhodoblastus</taxon>
    </lineage>
</organism>
<dbReference type="InterPro" id="IPR015870">
    <property type="entry name" value="UDP-acyl_N-AcGlcN_deAcase_N"/>
</dbReference>
<dbReference type="Pfam" id="PF03331">
    <property type="entry name" value="LpxC"/>
    <property type="match status" value="1"/>
</dbReference>
<feature type="binding site" evidence="12">
    <location>
        <position position="107"/>
    </location>
    <ligand>
        <name>Zn(2+)</name>
        <dbReference type="ChEBI" id="CHEBI:29105"/>
    </ligand>
</feature>
<evidence type="ECO:0000256" key="3">
    <source>
        <dbReference type="ARBA" id="ARBA00005002"/>
    </source>
</evidence>
<proteinExistence type="inferred from homology"/>
<keyword evidence="14" id="KW-1185">Reference proteome</keyword>
<evidence type="ECO:0000256" key="9">
    <source>
        <dbReference type="ARBA" id="ARBA00022833"/>
    </source>
</evidence>
<feature type="active site" description="Proton donor" evidence="12">
    <location>
        <position position="292"/>
    </location>
</feature>
<evidence type="ECO:0000256" key="6">
    <source>
        <dbReference type="ARBA" id="ARBA00022556"/>
    </source>
</evidence>
<gene>
    <name evidence="12" type="primary">lpxC</name>
    <name evidence="13" type="ORF">SAMN06265338_101611</name>
</gene>
<dbReference type="InterPro" id="IPR004463">
    <property type="entry name" value="UDP-acyl_GlcNac_deAcase"/>
</dbReference>
<dbReference type="HAMAP" id="MF_00388">
    <property type="entry name" value="LpxC"/>
    <property type="match status" value="1"/>
</dbReference>
<evidence type="ECO:0000256" key="2">
    <source>
        <dbReference type="ARBA" id="ARBA00002923"/>
    </source>
</evidence>
<evidence type="ECO:0000256" key="12">
    <source>
        <dbReference type="HAMAP-Rule" id="MF_00388"/>
    </source>
</evidence>
<dbReference type="GO" id="GO:0009245">
    <property type="term" value="P:lipid A biosynthetic process"/>
    <property type="evidence" value="ECO:0007669"/>
    <property type="project" value="UniProtKB-UniRule"/>
</dbReference>
<keyword evidence="7 12" id="KW-0479">Metal-binding</keyword>
<dbReference type="Gene3D" id="3.30.1700.10">
    <property type="entry name" value="lpxc deacetylase, domain 2"/>
    <property type="match status" value="1"/>
</dbReference>
<dbReference type="SUPFAM" id="SSF54211">
    <property type="entry name" value="Ribosomal protein S5 domain 2-like"/>
    <property type="match status" value="2"/>
</dbReference>
<dbReference type="InterPro" id="IPR011334">
    <property type="entry name" value="UDP-acyl_GlcNac_deAcase_C"/>
</dbReference>
<dbReference type="GO" id="GO:0103117">
    <property type="term" value="F:UDP-3-O-acyl-N-acetylglucosamine deacetylase activity"/>
    <property type="evidence" value="ECO:0007669"/>
    <property type="project" value="UniProtKB-UniRule"/>
</dbReference>
<protein>
    <recommendedName>
        <fullName evidence="4 12">UDP-3-O-acyl-N-acetylglucosamine deacetylase</fullName>
        <shortName evidence="12">UDP-3-O-acyl-GlcNAc deacetylase</shortName>
        <ecNumber evidence="4 12">3.5.1.108</ecNumber>
    </recommendedName>
    <alternativeName>
        <fullName evidence="12">UDP-3-O-[R-3-hydroxymyristoyl]-N-acetylglucosamine deacetylase</fullName>
    </alternativeName>
</protein>
<comment type="catalytic activity">
    <reaction evidence="11 12">
        <text>a UDP-3-O-[(3R)-3-hydroxyacyl]-N-acetyl-alpha-D-glucosamine + H2O = a UDP-3-O-[(3R)-3-hydroxyacyl]-alpha-D-glucosamine + acetate</text>
        <dbReference type="Rhea" id="RHEA:67816"/>
        <dbReference type="ChEBI" id="CHEBI:15377"/>
        <dbReference type="ChEBI" id="CHEBI:30089"/>
        <dbReference type="ChEBI" id="CHEBI:137740"/>
        <dbReference type="ChEBI" id="CHEBI:173225"/>
        <dbReference type="EC" id="3.5.1.108"/>
    </reaction>
</comment>
<dbReference type="EC" id="3.5.1.108" evidence="4 12"/>
<keyword evidence="5 12" id="KW-0444">Lipid biosynthesis</keyword>
<evidence type="ECO:0000256" key="8">
    <source>
        <dbReference type="ARBA" id="ARBA00022801"/>
    </source>
</evidence>
<evidence type="ECO:0000256" key="5">
    <source>
        <dbReference type="ARBA" id="ARBA00022516"/>
    </source>
</evidence>